<dbReference type="SMART" id="SM00220">
    <property type="entry name" value="S_TKc"/>
    <property type="match status" value="1"/>
</dbReference>
<dbReference type="InterPro" id="IPR036770">
    <property type="entry name" value="Ankyrin_rpt-contain_sf"/>
</dbReference>
<dbReference type="GO" id="GO:0005524">
    <property type="term" value="F:ATP binding"/>
    <property type="evidence" value="ECO:0007669"/>
    <property type="project" value="InterPro"/>
</dbReference>
<dbReference type="SMART" id="SM00248">
    <property type="entry name" value="ANK"/>
    <property type="match status" value="8"/>
</dbReference>
<evidence type="ECO:0000313" key="7">
    <source>
        <dbReference type="Proteomes" id="UP000019478"/>
    </source>
</evidence>
<feature type="repeat" description="ANK" evidence="3">
    <location>
        <begin position="831"/>
        <end position="863"/>
    </location>
</feature>
<dbReference type="GeneID" id="19164830"/>
<dbReference type="InterPro" id="IPR008271">
    <property type="entry name" value="Ser/Thr_kinase_AS"/>
</dbReference>
<feature type="repeat" description="ANK" evidence="3">
    <location>
        <begin position="906"/>
        <end position="930"/>
    </location>
</feature>
<dbReference type="eggNOG" id="KOG4177">
    <property type="taxonomic scope" value="Eukaryota"/>
</dbReference>
<dbReference type="PROSITE" id="PS50088">
    <property type="entry name" value="ANK_REPEAT"/>
    <property type="match status" value="5"/>
</dbReference>
<proteinExistence type="predicted"/>
<evidence type="ECO:0000256" key="1">
    <source>
        <dbReference type="ARBA" id="ARBA00022737"/>
    </source>
</evidence>
<dbReference type="SUPFAM" id="SSF48403">
    <property type="entry name" value="Ankyrin repeat"/>
    <property type="match status" value="2"/>
</dbReference>
<comment type="caution">
    <text evidence="6">The sequence shown here is derived from an EMBL/GenBank/DDBJ whole genome shotgun (WGS) entry which is preliminary data.</text>
</comment>
<evidence type="ECO:0000256" key="4">
    <source>
        <dbReference type="SAM" id="MobiDB-lite"/>
    </source>
</evidence>
<evidence type="ECO:0000313" key="6">
    <source>
        <dbReference type="EMBL" id="EXJ92140.1"/>
    </source>
</evidence>
<dbReference type="HOGENOM" id="CLU_007669_0_0_1"/>
<dbReference type="CDD" id="cd00180">
    <property type="entry name" value="PKc"/>
    <property type="match status" value="1"/>
</dbReference>
<dbReference type="InterPro" id="IPR011009">
    <property type="entry name" value="Kinase-like_dom_sf"/>
</dbReference>
<dbReference type="Pfam" id="PF00023">
    <property type="entry name" value="Ank"/>
    <property type="match status" value="1"/>
</dbReference>
<feature type="repeat" description="ANK" evidence="3">
    <location>
        <begin position="667"/>
        <end position="695"/>
    </location>
</feature>
<dbReference type="GO" id="GO:0004674">
    <property type="term" value="F:protein serine/threonine kinase activity"/>
    <property type="evidence" value="ECO:0007669"/>
    <property type="project" value="UniProtKB-KW"/>
</dbReference>
<evidence type="ECO:0000259" key="5">
    <source>
        <dbReference type="PROSITE" id="PS50011"/>
    </source>
</evidence>
<keyword evidence="6" id="KW-0723">Serine/threonine-protein kinase</keyword>
<keyword evidence="6" id="KW-0808">Transferase</keyword>
<dbReference type="OrthoDB" id="626167at2759"/>
<dbReference type="EMBL" id="AMGY01000001">
    <property type="protein sequence ID" value="EXJ92140.1"/>
    <property type="molecule type" value="Genomic_DNA"/>
</dbReference>
<dbReference type="PROSITE" id="PS50297">
    <property type="entry name" value="ANK_REP_REGION"/>
    <property type="match status" value="2"/>
</dbReference>
<keyword evidence="2 3" id="KW-0040">ANK repeat</keyword>
<reference evidence="6 7" key="1">
    <citation type="submission" date="2013-03" db="EMBL/GenBank/DDBJ databases">
        <title>The Genome Sequence of Capronia epimyces CBS 606.96.</title>
        <authorList>
            <consortium name="The Broad Institute Genomics Platform"/>
            <person name="Cuomo C."/>
            <person name="de Hoog S."/>
            <person name="Gorbushina A."/>
            <person name="Walker B."/>
            <person name="Young S.K."/>
            <person name="Zeng Q."/>
            <person name="Gargeya S."/>
            <person name="Fitzgerald M."/>
            <person name="Haas B."/>
            <person name="Abouelleil A."/>
            <person name="Allen A.W."/>
            <person name="Alvarado L."/>
            <person name="Arachchi H.M."/>
            <person name="Berlin A.M."/>
            <person name="Chapman S.B."/>
            <person name="Gainer-Dewar J."/>
            <person name="Goldberg J."/>
            <person name="Griggs A."/>
            <person name="Gujja S."/>
            <person name="Hansen M."/>
            <person name="Howarth C."/>
            <person name="Imamovic A."/>
            <person name="Ireland A."/>
            <person name="Larimer J."/>
            <person name="McCowan C."/>
            <person name="Murphy C."/>
            <person name="Pearson M."/>
            <person name="Poon T.W."/>
            <person name="Priest M."/>
            <person name="Roberts A."/>
            <person name="Saif S."/>
            <person name="Shea T."/>
            <person name="Sisk P."/>
            <person name="Sykes S."/>
            <person name="Wortman J."/>
            <person name="Nusbaum C."/>
            <person name="Birren B."/>
        </authorList>
    </citation>
    <scope>NUCLEOTIDE SEQUENCE [LARGE SCALE GENOMIC DNA]</scope>
    <source>
        <strain evidence="6 7">CBS 606.96</strain>
    </source>
</reference>
<dbReference type="InterPro" id="IPR002110">
    <property type="entry name" value="Ankyrin_rpt"/>
</dbReference>
<dbReference type="Gene3D" id="1.10.510.10">
    <property type="entry name" value="Transferase(Phosphotransferase) domain 1"/>
    <property type="match status" value="1"/>
</dbReference>
<evidence type="ECO:0000256" key="3">
    <source>
        <dbReference type="PROSITE-ProRule" id="PRU00023"/>
    </source>
</evidence>
<gene>
    <name evidence="6" type="ORF">A1O3_00690</name>
</gene>
<sequence length="1095" mass="120935">MADHNSKHGRPVISDIRWTTRRSYASRFTVVPGPGTTKDSRASTSSAPTETASTSARSFIMMLDELKFEVYWNLLLDDSDSAEQTWLERVAVKKCKFDVEENRPLDLSAQKYREQVHDMLLEVSALQDLRLRDHPNVVSLIGYGVELRTWHETPFLVMPLALGDLGKILQHQISLDVVYQLCLDVGYGLDAIHSCKLVHGDLKPQNILVFERDSPFDRLPLVAKLADFGLSLDQVTATRGDSIFLTGYSPGWAAPEVVLCYTQKRPISIEALLKADIYSHGLLILSSFCFGGQVPELSSYASTEALRETASVLPNHTAGVLRTALPVLLQEDFMLRPPVVGSLLLNESPACLAWSQERDDYEGWHAEQQKRSSTSYHHPWELQSIAALLVQGIEKSYSTYGPFLTGAQLFAMFLLRSVQDIARSDKKLQIAILLDAARTGFPPAQALVKRVLVSYDLPVSEHMSDREARKWMHNALETGYLPSEMETESLDARELQEDRITFRNNTGYNQFYSPITTLADARFHFIEDDQAVTDQGHWHPSCDQYKNDVIHQLAAHGQDDALKLLLEATPINLNKRNSLGETALYKACLAGHWNTVILLCQNGADASIPATDRNMTCMHWLFNFPAAQVVHVFHALSSSGADMDAKILGRNPLVNHHYPLTWPLGAPLHWAVGACNGAAVRVLLENGADPCIRNGQDPYRTDENVRQLHSHGTSETGEWSETPENCQGLTPVDLAVARREWRILELFASCCHKDDLLRVDEEGYSPFHRLSLNMIGTAVTGLRFWYGAFRGDKATRKLQIRRTVETLRVMGGDINKLTGSPTNPGLGGAQGGMTALMIAVTKSDEEVVDILCQEGADPNIQNGCGRTALTLMLDINVHGSSPPRSIAAIVRSLTDHRADVEYRSPDGVTPLLCAASSGDLEAVQILAEKGLVMTNPEGLLAVTHMIVGMRHAKNLDHAFMSIQESEQRELALAAFLARYVAPAAKSNALLVGEADQGRTLLHCCATAAVFTCVKVLVEAGAAVNPVESAGTRNQIGSYTIGVFSSADRDIIHGTPLDVVEQMERIFELSKSIRLSQPSKCHRCKTRRCDPSVILT</sequence>
<dbReference type="eggNOG" id="KOG0579">
    <property type="taxonomic scope" value="Eukaryota"/>
</dbReference>
<keyword evidence="7" id="KW-1185">Reference proteome</keyword>
<keyword evidence="6" id="KW-0418">Kinase</keyword>
<dbReference type="Pfam" id="PF00069">
    <property type="entry name" value="Pkinase"/>
    <property type="match status" value="1"/>
</dbReference>
<dbReference type="InterPro" id="IPR000719">
    <property type="entry name" value="Prot_kinase_dom"/>
</dbReference>
<dbReference type="Proteomes" id="UP000019478">
    <property type="component" value="Unassembled WGS sequence"/>
</dbReference>
<keyword evidence="1" id="KW-0677">Repeat</keyword>
<dbReference type="PROSITE" id="PS00108">
    <property type="entry name" value="PROTEIN_KINASE_ST"/>
    <property type="match status" value="1"/>
</dbReference>
<dbReference type="Gene3D" id="1.25.40.20">
    <property type="entry name" value="Ankyrin repeat-containing domain"/>
    <property type="match status" value="1"/>
</dbReference>
<organism evidence="6 7">
    <name type="scientific">Capronia epimyces CBS 606.96</name>
    <dbReference type="NCBI Taxonomy" id="1182542"/>
    <lineage>
        <taxon>Eukaryota</taxon>
        <taxon>Fungi</taxon>
        <taxon>Dikarya</taxon>
        <taxon>Ascomycota</taxon>
        <taxon>Pezizomycotina</taxon>
        <taxon>Eurotiomycetes</taxon>
        <taxon>Chaetothyriomycetidae</taxon>
        <taxon>Chaetothyriales</taxon>
        <taxon>Herpotrichiellaceae</taxon>
        <taxon>Capronia</taxon>
    </lineage>
</organism>
<dbReference type="SUPFAM" id="SSF56112">
    <property type="entry name" value="Protein kinase-like (PK-like)"/>
    <property type="match status" value="1"/>
</dbReference>
<feature type="region of interest" description="Disordered" evidence="4">
    <location>
        <begin position="29"/>
        <end position="50"/>
    </location>
</feature>
<feature type="domain" description="Protein kinase" evidence="5">
    <location>
        <begin position="57"/>
        <end position="351"/>
    </location>
</feature>
<dbReference type="GO" id="GO:0005737">
    <property type="term" value="C:cytoplasm"/>
    <property type="evidence" value="ECO:0007669"/>
    <property type="project" value="TreeGrafter"/>
</dbReference>
<protein>
    <submittedName>
        <fullName evidence="6">Serine/threonine protein kinase</fullName>
    </submittedName>
</protein>
<dbReference type="Pfam" id="PF12796">
    <property type="entry name" value="Ank_2"/>
    <property type="match status" value="2"/>
</dbReference>
<dbReference type="STRING" id="1182542.W9YR37"/>
<dbReference type="AlphaFoldDB" id="W9YR37"/>
<feature type="repeat" description="ANK" evidence="3">
    <location>
        <begin position="579"/>
        <end position="611"/>
    </location>
</feature>
<dbReference type="RefSeq" id="XP_007729030.1">
    <property type="nucleotide sequence ID" value="XM_007730840.1"/>
</dbReference>
<evidence type="ECO:0000256" key="2">
    <source>
        <dbReference type="ARBA" id="ARBA00023043"/>
    </source>
</evidence>
<name>W9YR37_9EURO</name>
<feature type="repeat" description="ANK" evidence="3">
    <location>
        <begin position="996"/>
        <end position="1028"/>
    </location>
</feature>
<accession>W9YR37</accession>
<dbReference type="PROSITE" id="PS50011">
    <property type="entry name" value="PROTEIN_KINASE_DOM"/>
    <property type="match status" value="1"/>
</dbReference>
<dbReference type="PANTHER" id="PTHR24198:SF165">
    <property type="entry name" value="ANKYRIN REPEAT-CONTAINING PROTEIN-RELATED"/>
    <property type="match status" value="1"/>
</dbReference>
<dbReference type="PANTHER" id="PTHR24198">
    <property type="entry name" value="ANKYRIN REPEAT AND PROTEIN KINASE DOMAIN-CONTAINING PROTEIN"/>
    <property type="match status" value="1"/>
</dbReference>